<name>M1JZQ5_9EUKA</name>
<protein>
    <recommendedName>
        <fullName evidence="2">DNA-directed DNA polymerase</fullName>
        <ecNumber evidence="2">2.7.7.7</ecNumber>
    </recommendedName>
</protein>
<keyword evidence="5" id="KW-0235">DNA replication</keyword>
<dbReference type="InterPro" id="IPR004868">
    <property type="entry name" value="DNA-dir_DNA_pol_B_mt/vir"/>
</dbReference>
<evidence type="ECO:0000256" key="8">
    <source>
        <dbReference type="ARBA" id="ARBA00049244"/>
    </source>
</evidence>
<dbReference type="AlphaFoldDB" id="M1JZQ5"/>
<evidence type="ECO:0000313" key="10">
    <source>
        <dbReference type="EMBL" id="AGE93657.1"/>
    </source>
</evidence>
<dbReference type="PANTHER" id="PTHR33568:SF3">
    <property type="entry name" value="DNA-DIRECTED DNA POLYMERASE"/>
    <property type="match status" value="1"/>
</dbReference>
<dbReference type="GO" id="GO:0003677">
    <property type="term" value="F:DNA binding"/>
    <property type="evidence" value="ECO:0007669"/>
    <property type="project" value="UniProtKB-KW"/>
</dbReference>
<dbReference type="PANTHER" id="PTHR33568">
    <property type="entry name" value="DNA POLYMERASE"/>
    <property type="match status" value="1"/>
</dbReference>
<comment type="similarity">
    <text evidence="1">Belongs to the DNA polymerase type-B family.</text>
</comment>
<evidence type="ECO:0000256" key="5">
    <source>
        <dbReference type="ARBA" id="ARBA00022705"/>
    </source>
</evidence>
<accession>M1JZQ5</accession>
<keyword evidence="6" id="KW-0239">DNA-directed DNA polymerase</keyword>
<keyword evidence="7" id="KW-0238">DNA-binding</keyword>
<dbReference type="Gene3D" id="1.10.287.690">
    <property type="entry name" value="Helix hairpin bin"/>
    <property type="match status" value="1"/>
</dbReference>
<evidence type="ECO:0000256" key="3">
    <source>
        <dbReference type="ARBA" id="ARBA00022679"/>
    </source>
</evidence>
<gene>
    <name evidence="10" type="primary">orf117</name>
</gene>
<proteinExistence type="inferred from homology"/>
<dbReference type="Pfam" id="PF03175">
    <property type="entry name" value="DNA_pol_B_2"/>
    <property type="match status" value="1"/>
</dbReference>
<geneLocation type="mitochondrion" evidence="10"/>
<keyword evidence="10" id="KW-0496">Mitochondrion</keyword>
<dbReference type="GeneID" id="14659536"/>
<sequence>MLTLKFDDKLISPLGTWEGWYYSEELYAAMNHGYNIEVTEGYCFEKTKPFDKFVNKFYKIKKNSKDLVKKNIAKLLLNSLYGRFGMNSEMSTFKILKIEELDKYLNKEPKVEDIFQK</sequence>
<evidence type="ECO:0000256" key="2">
    <source>
        <dbReference type="ARBA" id="ARBA00012417"/>
    </source>
</evidence>
<dbReference type="SUPFAM" id="SSF56672">
    <property type="entry name" value="DNA/RNA polymerases"/>
    <property type="match status" value="1"/>
</dbReference>
<dbReference type="RefSeq" id="YP_007476156.1">
    <property type="nucleotide sequence ID" value="NC_020369.1"/>
</dbReference>
<dbReference type="EC" id="2.7.7.7" evidence="2"/>
<evidence type="ECO:0000256" key="7">
    <source>
        <dbReference type="ARBA" id="ARBA00023125"/>
    </source>
</evidence>
<keyword evidence="3" id="KW-0808">Transferase</keyword>
<reference evidence="10" key="2">
    <citation type="submission" date="2012-12" db="EMBL/GenBank/DDBJ databases">
        <authorList>
            <person name="Lang B.F."/>
        </authorList>
    </citation>
    <scope>NUCLEOTIDE SEQUENCE</scope>
    <source>
        <strain evidence="10">CCAP 1552/2</strain>
    </source>
</reference>
<comment type="catalytic activity">
    <reaction evidence="8">
        <text>DNA(n) + a 2'-deoxyribonucleoside 5'-triphosphate = DNA(n+1) + diphosphate</text>
        <dbReference type="Rhea" id="RHEA:22508"/>
        <dbReference type="Rhea" id="RHEA-COMP:17339"/>
        <dbReference type="Rhea" id="RHEA-COMP:17340"/>
        <dbReference type="ChEBI" id="CHEBI:33019"/>
        <dbReference type="ChEBI" id="CHEBI:61560"/>
        <dbReference type="ChEBI" id="CHEBI:173112"/>
        <dbReference type="EC" id="2.7.7.7"/>
    </reaction>
</comment>
<evidence type="ECO:0000259" key="9">
    <source>
        <dbReference type="Pfam" id="PF03175"/>
    </source>
</evidence>
<organism evidence="10">
    <name type="scientific">Nuclearia simplex</name>
    <dbReference type="NCBI Taxonomy" id="154970"/>
    <lineage>
        <taxon>Eukaryota</taxon>
        <taxon>Rotosphaerida</taxon>
        <taxon>Nucleariidae</taxon>
        <taxon>Nuclearia</taxon>
    </lineage>
</organism>
<dbReference type="GO" id="GO:0006260">
    <property type="term" value="P:DNA replication"/>
    <property type="evidence" value="ECO:0007669"/>
    <property type="project" value="UniProtKB-KW"/>
</dbReference>
<dbReference type="EMBL" id="KC573039">
    <property type="protein sequence ID" value="AGE93657.1"/>
    <property type="molecule type" value="Genomic_DNA"/>
</dbReference>
<dbReference type="InterPro" id="IPR043502">
    <property type="entry name" value="DNA/RNA_pol_sf"/>
</dbReference>
<dbReference type="GO" id="GO:0000166">
    <property type="term" value="F:nucleotide binding"/>
    <property type="evidence" value="ECO:0007669"/>
    <property type="project" value="InterPro"/>
</dbReference>
<reference evidence="10" key="1">
    <citation type="journal article" date="2009" name="BMC Evol. Biol.">
        <title>Phylogenomic analyses predict sistergroup relationship of nucleariids and fungi and paraphyly of zygomycetes with significant support.</title>
        <authorList>
            <person name="Liu Y."/>
            <person name="Steenkamp E.T."/>
            <person name="Brinkmann H."/>
            <person name="Forget L."/>
            <person name="Philippe H."/>
            <person name="Lang B.F."/>
        </authorList>
    </citation>
    <scope>NUCLEOTIDE SEQUENCE</scope>
    <source>
        <strain evidence="10">CCAP 1552/2</strain>
    </source>
</reference>
<feature type="domain" description="DNA-directed DNA polymerase family B mitochondria/virus" evidence="9">
    <location>
        <begin position="7"/>
        <end position="108"/>
    </location>
</feature>
<evidence type="ECO:0000256" key="6">
    <source>
        <dbReference type="ARBA" id="ARBA00022932"/>
    </source>
</evidence>
<evidence type="ECO:0000256" key="4">
    <source>
        <dbReference type="ARBA" id="ARBA00022695"/>
    </source>
</evidence>
<keyword evidence="4" id="KW-0548">Nucleotidyltransferase</keyword>
<evidence type="ECO:0000256" key="1">
    <source>
        <dbReference type="ARBA" id="ARBA00005755"/>
    </source>
</evidence>
<dbReference type="GO" id="GO:0003887">
    <property type="term" value="F:DNA-directed DNA polymerase activity"/>
    <property type="evidence" value="ECO:0007669"/>
    <property type="project" value="UniProtKB-KW"/>
</dbReference>